<dbReference type="Pfam" id="PF07992">
    <property type="entry name" value="Pyr_redox_2"/>
    <property type="match status" value="1"/>
</dbReference>
<evidence type="ECO:0000259" key="7">
    <source>
        <dbReference type="Pfam" id="PF07992"/>
    </source>
</evidence>
<evidence type="ECO:0000256" key="3">
    <source>
        <dbReference type="ARBA" id="ARBA00009130"/>
    </source>
</evidence>
<dbReference type="GO" id="GO:0016491">
    <property type="term" value="F:oxidoreductase activity"/>
    <property type="evidence" value="ECO:0007669"/>
    <property type="project" value="InterPro"/>
</dbReference>
<evidence type="ECO:0000259" key="6">
    <source>
        <dbReference type="Pfam" id="PF02852"/>
    </source>
</evidence>
<reference evidence="8 9" key="1">
    <citation type="submission" date="2020-07" db="EMBL/GenBank/DDBJ databases">
        <title>Genomic Encyclopedia of Type Strains, Phase IV (KMG-IV): sequencing the most valuable type-strain genomes for metagenomic binning, comparative biology and taxonomic classification.</title>
        <authorList>
            <person name="Goeker M."/>
        </authorList>
    </citation>
    <scope>NUCLEOTIDE SEQUENCE [LARGE SCALE GENOMIC DNA]</scope>
    <source>
        <strain evidence="8 9">DSM 17721</strain>
    </source>
</reference>
<name>A0A7W0C7A7_9BACT</name>
<dbReference type="Gene3D" id="3.50.50.60">
    <property type="entry name" value="FAD/NAD(P)-binding domain"/>
    <property type="match status" value="2"/>
</dbReference>
<dbReference type="SUPFAM" id="SSF55424">
    <property type="entry name" value="FAD/NAD-linked reductases, dimerisation (C-terminal) domain"/>
    <property type="match status" value="1"/>
</dbReference>
<dbReference type="InterPro" id="IPR050260">
    <property type="entry name" value="FAD-bd_OxRdtase"/>
</dbReference>
<protein>
    <submittedName>
        <fullName evidence="8">NADPH-dependent 2,4-dienoyl-CoA reductase/sulfur reductase-like enzyme</fullName>
    </submittedName>
</protein>
<sequence length="404" mass="43620">MVAGLAPGEAIVNPDKMFSDNNIEMRINRVNSIDSKKKQITLDDGKTISYDKLVLGMGASPFMPPIDGVDNNGVFSLRALGDAEKIRNYMETRNPSKLVFVGAGFISLEVAALVKDMKGKNYQVDVIELMDHPLPLMLDPEMGKTIHTHLVDNGFRMHMGRRVEKILGENGQVTGVQLDDGQSVDADMVFMNVGARPNLELAENAGIEMGRFGIRVNEFLETSDPDIMAGGDCIDNYHFITKRSAGTQLRGPAVIQGRLIAKRLAGYEIPFPGLLGNSAVKIFDKHVAATGFSETQAREEGFEPVSATVESRSKHAMIPGVQPWTLKLVFDKKTHKLLGGQIISSSGEPVKEIDAVNALIVGGKTIADLTTFMCAGNPDCSSEPSAEPITLAAEQALQKAGKPA</sequence>
<proteinExistence type="inferred from homology"/>
<comment type="cofactor">
    <cofactor evidence="1">
        <name>FAD</name>
        <dbReference type="ChEBI" id="CHEBI:57692"/>
    </cofactor>
</comment>
<organism evidence="8 9">
    <name type="scientific">Desulfosalsimonas propionicica</name>
    <dbReference type="NCBI Taxonomy" id="332175"/>
    <lineage>
        <taxon>Bacteria</taxon>
        <taxon>Pseudomonadati</taxon>
        <taxon>Thermodesulfobacteriota</taxon>
        <taxon>Desulfobacteria</taxon>
        <taxon>Desulfobacterales</taxon>
        <taxon>Desulfosalsimonadaceae</taxon>
        <taxon>Desulfosalsimonas</taxon>
    </lineage>
</organism>
<comment type="caution">
    <text evidence="8">The sequence shown here is derived from an EMBL/GenBank/DDBJ whole genome shotgun (WGS) entry which is preliminary data.</text>
</comment>
<keyword evidence="4" id="KW-0285">Flavoprotein</keyword>
<dbReference type="AlphaFoldDB" id="A0A7W0C7A7"/>
<evidence type="ECO:0000256" key="4">
    <source>
        <dbReference type="ARBA" id="ARBA00022630"/>
    </source>
</evidence>
<keyword evidence="9" id="KW-1185">Reference proteome</keyword>
<evidence type="ECO:0000313" key="9">
    <source>
        <dbReference type="Proteomes" id="UP000525298"/>
    </source>
</evidence>
<dbReference type="EMBL" id="JACDUS010000002">
    <property type="protein sequence ID" value="MBA2880515.1"/>
    <property type="molecule type" value="Genomic_DNA"/>
</dbReference>
<dbReference type="Gene3D" id="3.30.390.30">
    <property type="match status" value="1"/>
</dbReference>
<feature type="domain" description="FAD/NAD(P)-binding" evidence="7">
    <location>
        <begin position="21"/>
        <end position="236"/>
    </location>
</feature>
<gene>
    <name evidence="8" type="ORF">HNR65_000833</name>
</gene>
<comment type="similarity">
    <text evidence="2">Belongs to the FAD-dependent oxidoreductase family.</text>
</comment>
<dbReference type="InterPro" id="IPR036188">
    <property type="entry name" value="FAD/NAD-bd_sf"/>
</dbReference>
<comment type="similarity">
    <text evidence="3">Belongs to the class-III pyridine nucleotide-disulfide oxidoreductase family.</text>
</comment>
<dbReference type="PRINTS" id="PR00368">
    <property type="entry name" value="FADPNR"/>
</dbReference>
<evidence type="ECO:0000256" key="2">
    <source>
        <dbReference type="ARBA" id="ARBA00006442"/>
    </source>
</evidence>
<feature type="domain" description="Pyridine nucleotide-disulphide oxidoreductase dimerisation" evidence="6">
    <location>
        <begin position="279"/>
        <end position="381"/>
    </location>
</feature>
<keyword evidence="5" id="KW-0274">FAD</keyword>
<evidence type="ECO:0000256" key="5">
    <source>
        <dbReference type="ARBA" id="ARBA00022827"/>
    </source>
</evidence>
<dbReference type="Proteomes" id="UP000525298">
    <property type="component" value="Unassembled WGS sequence"/>
</dbReference>
<evidence type="ECO:0000256" key="1">
    <source>
        <dbReference type="ARBA" id="ARBA00001974"/>
    </source>
</evidence>
<dbReference type="InterPro" id="IPR016156">
    <property type="entry name" value="FAD/NAD-linked_Rdtase_dimer_sf"/>
</dbReference>
<accession>A0A7W0C7A7</accession>
<dbReference type="InterPro" id="IPR004099">
    <property type="entry name" value="Pyr_nucl-diS_OxRdtase_dimer"/>
</dbReference>
<dbReference type="PANTHER" id="PTHR43429:SF3">
    <property type="entry name" value="NITRITE REDUCTASE [NAD(P)H]"/>
    <property type="match status" value="1"/>
</dbReference>
<dbReference type="PANTHER" id="PTHR43429">
    <property type="entry name" value="PYRIDINE NUCLEOTIDE-DISULFIDE OXIDOREDUCTASE DOMAIN-CONTAINING"/>
    <property type="match status" value="1"/>
</dbReference>
<dbReference type="Pfam" id="PF02852">
    <property type="entry name" value="Pyr_redox_dim"/>
    <property type="match status" value="1"/>
</dbReference>
<evidence type="ECO:0000313" key="8">
    <source>
        <dbReference type="EMBL" id="MBA2880515.1"/>
    </source>
</evidence>
<dbReference type="SUPFAM" id="SSF51905">
    <property type="entry name" value="FAD/NAD(P)-binding domain"/>
    <property type="match status" value="1"/>
</dbReference>
<dbReference type="InterPro" id="IPR023753">
    <property type="entry name" value="FAD/NAD-binding_dom"/>
</dbReference>
<dbReference type="RefSeq" id="WP_181550192.1">
    <property type="nucleotide sequence ID" value="NZ_JACDUS010000002.1"/>
</dbReference>